<comment type="caution">
    <text evidence="1">The sequence shown here is derived from an EMBL/GenBank/DDBJ whole genome shotgun (WGS) entry which is preliminary data.</text>
</comment>
<protein>
    <submittedName>
        <fullName evidence="1">Uncharacterized protein</fullName>
    </submittedName>
</protein>
<keyword evidence="1" id="KW-0496">Mitochondrion</keyword>
<dbReference type="EMBL" id="LKAM01000006">
    <property type="protein sequence ID" value="KUM48087.1"/>
    <property type="molecule type" value="Genomic_DNA"/>
</dbReference>
<reference evidence="1" key="1">
    <citation type="journal article" date="2015" name="Genome Biol. Evol.">
        <title>Organellar Genomes of White Spruce (Picea glauca): Assembly and Annotation.</title>
        <authorList>
            <person name="Jackman S.D."/>
            <person name="Warren R.L."/>
            <person name="Gibb E.A."/>
            <person name="Vandervalk B.P."/>
            <person name="Mohamadi H."/>
            <person name="Chu J."/>
            <person name="Raymond A."/>
            <person name="Pleasance S."/>
            <person name="Coope R."/>
            <person name="Wildung M.R."/>
            <person name="Ritland C.E."/>
            <person name="Bousquet J."/>
            <person name="Jones S.J."/>
            <person name="Bohlmann J."/>
            <person name="Birol I."/>
        </authorList>
    </citation>
    <scope>NUCLEOTIDE SEQUENCE [LARGE SCALE GENOMIC DNA]</scope>
    <source>
        <tissue evidence="1">Flushing bud</tissue>
    </source>
</reference>
<evidence type="ECO:0000313" key="1">
    <source>
        <dbReference type="EMBL" id="KUM48087.1"/>
    </source>
</evidence>
<geneLocation type="mitochondrion" evidence="1"/>
<sequence>MEMQLCETHSTTHLITLALNDTAMICWCICHFKFLIHNIWKCKCMRCHCFYFFMCFEYCI</sequence>
<name>A0A101LZ97_PICGL</name>
<proteinExistence type="predicted"/>
<dbReference type="AlphaFoldDB" id="A0A101LZ97"/>
<organism evidence="1">
    <name type="scientific">Picea glauca</name>
    <name type="common">White spruce</name>
    <name type="synonym">Pinus glauca</name>
    <dbReference type="NCBI Taxonomy" id="3330"/>
    <lineage>
        <taxon>Eukaryota</taxon>
        <taxon>Viridiplantae</taxon>
        <taxon>Streptophyta</taxon>
        <taxon>Embryophyta</taxon>
        <taxon>Tracheophyta</taxon>
        <taxon>Spermatophyta</taxon>
        <taxon>Pinopsida</taxon>
        <taxon>Pinidae</taxon>
        <taxon>Conifers I</taxon>
        <taxon>Pinales</taxon>
        <taxon>Pinaceae</taxon>
        <taxon>Picea</taxon>
    </lineage>
</organism>
<gene>
    <name evidence="1" type="ORF">ABT39_MTgene5083</name>
</gene>
<accession>A0A101LZ97</accession>